<keyword evidence="2 4" id="KW-0436">Ligase</keyword>
<evidence type="ECO:0000256" key="1">
    <source>
        <dbReference type="ARBA" id="ARBA00006432"/>
    </source>
</evidence>
<sequence length="370" mass="42223">MQTKSTFSIPEIHQSFSINKNCFDKERLKSLAYGFIKEGEVYEQEAGSFLLDWLNEKDHIVVQTSGSTGKPKKIKVYKQHMINSAIATGKFFKSEEGTTALLCLPANYIAGKMMLVRAMVLGWKIDLVPPKTNPLDTVYKQYDFCAMVPLQLDNSLNRLHLIKKLIVGGGPVSENLKELVQGFKTKIFETYGMTETVSHIAARRINPKKKDKKDAHYFKALPNITLSIDNRNCLIIKAPQLNEETIVTNDVVELKTYKKFLWKGRHDNVINSGGVKLYPEEIETKLQLLIGHRFFITSIPDDTLGDKVILLIEREYDKIAYLTLQEGIQNLNTLNKYEIPKEIYFIPQFIGTENGKVQRKQTVELAMNSK</sequence>
<gene>
    <name evidence="4" type="ORF">ATO12_03225</name>
</gene>
<dbReference type="GO" id="GO:0006631">
    <property type="term" value="P:fatty acid metabolic process"/>
    <property type="evidence" value="ECO:0007669"/>
    <property type="project" value="TreeGrafter"/>
</dbReference>
<reference evidence="4 5" key="1">
    <citation type="submission" date="2014-04" db="EMBL/GenBank/DDBJ databases">
        <title>Aquimarina sp. 22II-S11-z7 Genome Sequencing.</title>
        <authorList>
            <person name="Lai Q."/>
        </authorList>
    </citation>
    <scope>NUCLEOTIDE SEQUENCE [LARGE SCALE GENOMIC DNA]</scope>
    <source>
        <strain evidence="4 5">22II-S11-z7</strain>
    </source>
</reference>
<feature type="domain" description="AMP-dependent synthetase/ligase" evidence="3">
    <location>
        <begin position="60"/>
        <end position="228"/>
    </location>
</feature>
<evidence type="ECO:0000313" key="5">
    <source>
        <dbReference type="Proteomes" id="UP000023541"/>
    </source>
</evidence>
<evidence type="ECO:0000256" key="2">
    <source>
        <dbReference type="ARBA" id="ARBA00022598"/>
    </source>
</evidence>
<evidence type="ECO:0000259" key="3">
    <source>
        <dbReference type="Pfam" id="PF00501"/>
    </source>
</evidence>
<dbReference type="PANTHER" id="PTHR43201">
    <property type="entry name" value="ACYL-COA SYNTHETASE"/>
    <property type="match status" value="1"/>
</dbReference>
<dbReference type="Proteomes" id="UP000023541">
    <property type="component" value="Unassembled WGS sequence"/>
</dbReference>
<dbReference type="PANTHER" id="PTHR43201:SF5">
    <property type="entry name" value="MEDIUM-CHAIN ACYL-COA LIGASE ACSF2, MITOCHONDRIAL"/>
    <property type="match status" value="1"/>
</dbReference>
<dbReference type="InterPro" id="IPR000873">
    <property type="entry name" value="AMP-dep_synth/lig_dom"/>
</dbReference>
<dbReference type="Pfam" id="PF00501">
    <property type="entry name" value="AMP-binding"/>
    <property type="match status" value="1"/>
</dbReference>
<proteinExistence type="inferred from homology"/>
<dbReference type="eggNOG" id="COG0318">
    <property type="taxonomic scope" value="Bacteria"/>
</dbReference>
<dbReference type="OrthoDB" id="8870348at2"/>
<dbReference type="EMBL" id="AQRA01000001">
    <property type="protein sequence ID" value="EZH75813.1"/>
    <property type="molecule type" value="Genomic_DNA"/>
</dbReference>
<dbReference type="AlphaFoldDB" id="A0A023C1K4"/>
<keyword evidence="5" id="KW-1185">Reference proteome</keyword>
<dbReference type="InterPro" id="IPR045851">
    <property type="entry name" value="AMP-bd_C_sf"/>
</dbReference>
<dbReference type="InterPro" id="IPR042099">
    <property type="entry name" value="ANL_N_sf"/>
</dbReference>
<dbReference type="Gene3D" id="3.30.300.30">
    <property type="match status" value="1"/>
</dbReference>
<dbReference type="RefSeq" id="WP_034238533.1">
    <property type="nucleotide sequence ID" value="NZ_AQRA01000001.1"/>
</dbReference>
<protein>
    <submittedName>
        <fullName evidence="4">O-succinylbenzoic acid--CoA ligase</fullName>
    </submittedName>
</protein>
<comment type="similarity">
    <text evidence="1">Belongs to the ATP-dependent AMP-binding enzyme family.</text>
</comment>
<dbReference type="SUPFAM" id="SSF56801">
    <property type="entry name" value="Acetyl-CoA synthetase-like"/>
    <property type="match status" value="1"/>
</dbReference>
<comment type="caution">
    <text evidence="4">The sequence shown here is derived from an EMBL/GenBank/DDBJ whole genome shotgun (WGS) entry which is preliminary data.</text>
</comment>
<evidence type="ECO:0000313" key="4">
    <source>
        <dbReference type="EMBL" id="EZH75813.1"/>
    </source>
</evidence>
<dbReference type="Gene3D" id="3.40.50.12780">
    <property type="entry name" value="N-terminal domain of ligase-like"/>
    <property type="match status" value="1"/>
</dbReference>
<name>A0A023C1K4_9FLAO</name>
<organism evidence="4 5">
    <name type="scientific">Aquimarina atlantica</name>
    <dbReference type="NCBI Taxonomy" id="1317122"/>
    <lineage>
        <taxon>Bacteria</taxon>
        <taxon>Pseudomonadati</taxon>
        <taxon>Bacteroidota</taxon>
        <taxon>Flavobacteriia</taxon>
        <taxon>Flavobacteriales</taxon>
        <taxon>Flavobacteriaceae</taxon>
        <taxon>Aquimarina</taxon>
    </lineage>
</organism>
<dbReference type="STRING" id="1317122.ATO12_03225"/>
<accession>A0A023C1K4</accession>
<dbReference type="GO" id="GO:0031956">
    <property type="term" value="F:medium-chain fatty acid-CoA ligase activity"/>
    <property type="evidence" value="ECO:0007669"/>
    <property type="project" value="TreeGrafter"/>
</dbReference>